<comment type="caution">
    <text evidence="1">The sequence shown here is derived from an EMBL/GenBank/DDBJ whole genome shotgun (WGS) entry which is preliminary data.</text>
</comment>
<dbReference type="RefSeq" id="XP_024346568.1">
    <property type="nucleotide sequence ID" value="XM_024499027.1"/>
</dbReference>
<dbReference type="Proteomes" id="UP000019149">
    <property type="component" value="Unassembled WGS sequence"/>
</dbReference>
<accession>W6UA72</accession>
<dbReference type="AlphaFoldDB" id="W6UA72"/>
<gene>
    <name evidence="1" type="ORF">EGR_09778</name>
</gene>
<dbReference type="KEGG" id="egl:EGR_09778"/>
<protein>
    <submittedName>
        <fullName evidence="1">Uncharacterized protein</fullName>
    </submittedName>
</protein>
<keyword evidence="2" id="KW-1185">Reference proteome</keyword>
<evidence type="ECO:0000313" key="1">
    <source>
        <dbReference type="EMBL" id="EUB55372.1"/>
    </source>
</evidence>
<name>W6UA72_ECHGR</name>
<sequence>MRLRSKIAWDAFVINELKFKDSKKVLITFTLMFHMHTITHKAEKKRMELSIAYCQRNGLPLVHDLIISCGYLSSRIPREMNGAFLARCYTKCCTAIVAKESGIENELGGSLRIFKMTNPSQWPTCMELILSEPYNKFEKAEILVVQSIKNCIYYNTICFRICSYAPSYRKTKFA</sequence>
<proteinExistence type="predicted"/>
<dbReference type="CTD" id="36345493"/>
<dbReference type="GeneID" id="36345493"/>
<dbReference type="EMBL" id="APAU02000166">
    <property type="protein sequence ID" value="EUB55372.1"/>
    <property type="molecule type" value="Genomic_DNA"/>
</dbReference>
<evidence type="ECO:0000313" key="2">
    <source>
        <dbReference type="Proteomes" id="UP000019149"/>
    </source>
</evidence>
<organism evidence="1 2">
    <name type="scientific">Echinococcus granulosus</name>
    <name type="common">Hydatid tapeworm</name>
    <dbReference type="NCBI Taxonomy" id="6210"/>
    <lineage>
        <taxon>Eukaryota</taxon>
        <taxon>Metazoa</taxon>
        <taxon>Spiralia</taxon>
        <taxon>Lophotrochozoa</taxon>
        <taxon>Platyhelminthes</taxon>
        <taxon>Cestoda</taxon>
        <taxon>Eucestoda</taxon>
        <taxon>Cyclophyllidea</taxon>
        <taxon>Taeniidae</taxon>
        <taxon>Echinococcus</taxon>
        <taxon>Echinococcus granulosus group</taxon>
    </lineage>
</organism>
<reference evidence="1 2" key="1">
    <citation type="journal article" date="2013" name="Nat. Genet.">
        <title>The genome of the hydatid tapeworm Echinococcus granulosus.</title>
        <authorList>
            <person name="Zheng H."/>
            <person name="Zhang W."/>
            <person name="Zhang L."/>
            <person name="Zhang Z."/>
            <person name="Li J."/>
            <person name="Lu G."/>
            <person name="Zhu Y."/>
            <person name="Wang Y."/>
            <person name="Huang Y."/>
            <person name="Liu J."/>
            <person name="Kang H."/>
            <person name="Chen J."/>
            <person name="Wang L."/>
            <person name="Chen A."/>
            <person name="Yu S."/>
            <person name="Gao Z."/>
            <person name="Jin L."/>
            <person name="Gu W."/>
            <person name="Wang Z."/>
            <person name="Zhao L."/>
            <person name="Shi B."/>
            <person name="Wen H."/>
            <person name="Lin R."/>
            <person name="Jones M.K."/>
            <person name="Brejova B."/>
            <person name="Vinar T."/>
            <person name="Zhao G."/>
            <person name="McManus D.P."/>
            <person name="Chen Z."/>
            <person name="Zhou Y."/>
            <person name="Wang S."/>
        </authorList>
    </citation>
    <scope>NUCLEOTIDE SEQUENCE [LARGE SCALE GENOMIC DNA]</scope>
</reference>